<dbReference type="CDD" id="cd17470">
    <property type="entry name" value="T3SS_Flik_C"/>
    <property type="match status" value="1"/>
</dbReference>
<dbReference type="InterPro" id="IPR038610">
    <property type="entry name" value="FliK-like_C_sf"/>
</dbReference>
<dbReference type="InterPro" id="IPR052563">
    <property type="entry name" value="FliK"/>
</dbReference>
<evidence type="ECO:0000256" key="4">
    <source>
        <dbReference type="SAM" id="MobiDB-lite"/>
    </source>
</evidence>
<evidence type="ECO:0000256" key="2">
    <source>
        <dbReference type="ARBA" id="ARBA00009149"/>
    </source>
</evidence>
<evidence type="ECO:0000313" key="7">
    <source>
        <dbReference type="Proteomes" id="UP000243518"/>
    </source>
</evidence>
<feature type="region of interest" description="Disordered" evidence="4">
    <location>
        <begin position="404"/>
        <end position="451"/>
    </location>
</feature>
<dbReference type="PANTHER" id="PTHR37533">
    <property type="entry name" value="FLAGELLAR HOOK-LENGTH CONTROL PROTEIN"/>
    <property type="match status" value="1"/>
</dbReference>
<dbReference type="AlphaFoldDB" id="A0AAQ1G4Z6"/>
<dbReference type="PRINTS" id="PR01007">
    <property type="entry name" value="FLGHOOKFLIK"/>
</dbReference>
<keyword evidence="6" id="KW-0966">Cell projection</keyword>
<feature type="region of interest" description="Disordered" evidence="4">
    <location>
        <begin position="216"/>
        <end position="243"/>
    </location>
</feature>
<evidence type="ECO:0000256" key="3">
    <source>
        <dbReference type="ARBA" id="ARBA00022795"/>
    </source>
</evidence>
<organism evidence="6 7">
    <name type="scientific">Halopseudomonas aestusnigri</name>
    <dbReference type="NCBI Taxonomy" id="857252"/>
    <lineage>
        <taxon>Bacteria</taxon>
        <taxon>Pseudomonadati</taxon>
        <taxon>Pseudomonadota</taxon>
        <taxon>Gammaproteobacteria</taxon>
        <taxon>Pseudomonadales</taxon>
        <taxon>Pseudomonadaceae</taxon>
        <taxon>Halopseudomonas</taxon>
    </lineage>
</organism>
<name>A0AAQ1G4Z6_9GAMM</name>
<comment type="function">
    <text evidence="1">Controls the length of the flagellar hook.</text>
</comment>
<accession>A0AAQ1G4Z6</accession>
<dbReference type="RefSeq" id="WP_235005705.1">
    <property type="nucleotide sequence ID" value="NZ_FNVE01000001.1"/>
</dbReference>
<evidence type="ECO:0000313" key="6">
    <source>
        <dbReference type="EMBL" id="SEF60192.1"/>
    </source>
</evidence>
<feature type="compositionally biased region" description="Low complexity" evidence="4">
    <location>
        <begin position="224"/>
        <end position="236"/>
    </location>
</feature>
<feature type="domain" description="Flagellar hook-length control protein-like C-terminal" evidence="5">
    <location>
        <begin position="331"/>
        <end position="412"/>
    </location>
</feature>
<comment type="similarity">
    <text evidence="2">Belongs to the FliK family.</text>
</comment>
<comment type="caution">
    <text evidence="6">The sequence shown here is derived from an EMBL/GenBank/DDBJ whole genome shotgun (WGS) entry which is preliminary data.</text>
</comment>
<evidence type="ECO:0000256" key="1">
    <source>
        <dbReference type="ARBA" id="ARBA00003944"/>
    </source>
</evidence>
<dbReference type="InterPro" id="IPR001635">
    <property type="entry name" value="Flag_hook_Flik"/>
</dbReference>
<reference evidence="6 7" key="1">
    <citation type="submission" date="2016-10" db="EMBL/GenBank/DDBJ databases">
        <authorList>
            <person name="Varghese N."/>
            <person name="Submissions S."/>
        </authorList>
    </citation>
    <scope>NUCLEOTIDE SEQUENCE [LARGE SCALE GENOMIC DNA]</scope>
    <source>
        <strain evidence="6 7">CECT 8317</strain>
    </source>
</reference>
<protein>
    <submittedName>
        <fullName evidence="6">Flagellar hook-length control protein FliK</fullName>
    </submittedName>
</protein>
<dbReference type="InterPro" id="IPR021136">
    <property type="entry name" value="Flagellar_hook_control-like_C"/>
</dbReference>
<dbReference type="PANTHER" id="PTHR37533:SF2">
    <property type="entry name" value="FLAGELLAR HOOK-LENGTH CONTROL PROTEIN"/>
    <property type="match status" value="1"/>
</dbReference>
<dbReference type="EMBL" id="FNVE01000001">
    <property type="protein sequence ID" value="SEF60192.1"/>
    <property type="molecule type" value="Genomic_DNA"/>
</dbReference>
<keyword evidence="6" id="KW-0282">Flagellum</keyword>
<dbReference type="Gene3D" id="3.30.750.140">
    <property type="match status" value="1"/>
</dbReference>
<dbReference type="GO" id="GO:0009424">
    <property type="term" value="C:bacterial-type flagellum hook"/>
    <property type="evidence" value="ECO:0007669"/>
    <property type="project" value="InterPro"/>
</dbReference>
<gene>
    <name evidence="6" type="ORF">SAMN05216586_101474</name>
</gene>
<sequence length="468" mass="47303">MPVGQNLMALFSADFSRDTVSGIASGRSKAGDSGAVAAFSAILAEQTPEDLDALMQQLAQATGADQAALPLPALVAADGKDLPESMQSWFQQLAQLVGAADAASAEEVATDDGLAGDDSDSILAGISEQWQQWLARLPSQEASAGTEAGDGALTPGVNPAAAALVAVEAAAQAAPAEDEAGDPLLAGAGRGPSGADLAAQLRALLRGDAQAGASADASAREAATRAAEGTTAQAEAGNRQVLSDTQQQRVLQGVGGEQPASVGKLIEQLESRLAARAGGLDAESADAGKSAAAAQLHANGQSALTARPVTGVAQTLGVPMGQAGWSEAVVNKVMWMSSQNVKSVEIQLDPAELGPLEIRIQTRGQEHQVQFVSQHAGVRDALEGQMHRLREMFTQQGASLVDVNVSDGSADGRQSQSAFAGPADQGGSSGRGSHGAAASHGSEDIPADDPAATLQTRLAAARLVDYYA</sequence>
<evidence type="ECO:0000259" key="5">
    <source>
        <dbReference type="Pfam" id="PF02120"/>
    </source>
</evidence>
<keyword evidence="3" id="KW-1005">Bacterial flagellum biogenesis</keyword>
<dbReference type="Pfam" id="PF02120">
    <property type="entry name" value="Flg_hook"/>
    <property type="match status" value="1"/>
</dbReference>
<keyword evidence="7" id="KW-1185">Reference proteome</keyword>
<proteinExistence type="inferred from homology"/>
<dbReference type="Proteomes" id="UP000243518">
    <property type="component" value="Unassembled WGS sequence"/>
</dbReference>
<keyword evidence="6" id="KW-0969">Cilium</keyword>
<dbReference type="GO" id="GO:0044780">
    <property type="term" value="P:bacterial-type flagellum assembly"/>
    <property type="evidence" value="ECO:0007669"/>
    <property type="project" value="InterPro"/>
</dbReference>